<dbReference type="RefSeq" id="WP_074591089.1">
    <property type="nucleotide sequence ID" value="NZ_FNEI01000018.1"/>
</dbReference>
<keyword evidence="2" id="KW-1185">Reference proteome</keyword>
<gene>
    <name evidence="1" type="ORF">SAMN05216555_1189</name>
</gene>
<organism evidence="1 2">
    <name type="scientific">Arthrobacter cupressi</name>
    <dbReference type="NCBI Taxonomy" id="1045773"/>
    <lineage>
        <taxon>Bacteria</taxon>
        <taxon>Bacillati</taxon>
        <taxon>Actinomycetota</taxon>
        <taxon>Actinomycetes</taxon>
        <taxon>Micrococcales</taxon>
        <taxon>Micrococcaceae</taxon>
        <taxon>Arthrobacter</taxon>
    </lineage>
</organism>
<proteinExistence type="predicted"/>
<dbReference type="AlphaFoldDB" id="A0A1G8X5D6"/>
<protein>
    <submittedName>
        <fullName evidence="1">Uncharacterized protein</fullName>
    </submittedName>
</protein>
<dbReference type="EMBL" id="FNEI01000018">
    <property type="protein sequence ID" value="SDJ85546.1"/>
    <property type="molecule type" value="Genomic_DNA"/>
</dbReference>
<name>A0A1G8X5D6_9MICC</name>
<dbReference type="STRING" id="1045773.SAMN05216555_1189"/>
<accession>A0A1G8X5D6</accession>
<evidence type="ECO:0000313" key="2">
    <source>
        <dbReference type="Proteomes" id="UP000182130"/>
    </source>
</evidence>
<dbReference type="Proteomes" id="UP000182130">
    <property type="component" value="Unassembled WGS sequence"/>
</dbReference>
<reference evidence="2" key="1">
    <citation type="submission" date="2016-10" db="EMBL/GenBank/DDBJ databases">
        <authorList>
            <person name="Varghese N."/>
            <person name="Submissions S."/>
        </authorList>
    </citation>
    <scope>NUCLEOTIDE SEQUENCE [LARGE SCALE GENOMIC DNA]</scope>
    <source>
        <strain evidence="2">CGMCC 1.10783</strain>
    </source>
</reference>
<sequence>MDYSGFSVSPLAVLSAVALGVILGVVTVVLARNRSRTAALATGISSTLLITAWVLANGMIETARTNEILDAAKQVAVPDSFEPGKAENHRGGRIVRATAFMPCVAYTAPCPYVHRQWSAPEGMAMTRNDFDRVILESGWRDKLVVAEKTCRFVYTNSNYIGCHAEGVVEGFRTALDISQHHGDVWRLTLSMGPAR</sequence>
<evidence type="ECO:0000313" key="1">
    <source>
        <dbReference type="EMBL" id="SDJ85546.1"/>
    </source>
</evidence>